<keyword evidence="1" id="KW-0472">Membrane</keyword>
<accession>A0A2I2FAY3</accession>
<dbReference type="GeneID" id="36525956"/>
<gene>
    <name evidence="2" type="ORF">BDW47DRAFT_34667</name>
</gene>
<dbReference type="EMBL" id="KZ559140">
    <property type="protein sequence ID" value="PLB37795.1"/>
    <property type="molecule type" value="Genomic_DNA"/>
</dbReference>
<dbReference type="RefSeq" id="XP_024671807.1">
    <property type="nucleotide sequence ID" value="XM_024818796.1"/>
</dbReference>
<organism evidence="2 3">
    <name type="scientific">Aspergillus candidus</name>
    <dbReference type="NCBI Taxonomy" id="41067"/>
    <lineage>
        <taxon>Eukaryota</taxon>
        <taxon>Fungi</taxon>
        <taxon>Dikarya</taxon>
        <taxon>Ascomycota</taxon>
        <taxon>Pezizomycotina</taxon>
        <taxon>Eurotiomycetes</taxon>
        <taxon>Eurotiomycetidae</taxon>
        <taxon>Eurotiales</taxon>
        <taxon>Aspergillaceae</taxon>
        <taxon>Aspergillus</taxon>
        <taxon>Aspergillus subgen. Circumdati</taxon>
    </lineage>
</organism>
<proteinExistence type="predicted"/>
<evidence type="ECO:0000313" key="3">
    <source>
        <dbReference type="Proteomes" id="UP000234585"/>
    </source>
</evidence>
<protein>
    <submittedName>
        <fullName evidence="2">Uncharacterized protein</fullName>
    </submittedName>
</protein>
<evidence type="ECO:0000313" key="2">
    <source>
        <dbReference type="EMBL" id="PLB37795.1"/>
    </source>
</evidence>
<dbReference type="AlphaFoldDB" id="A0A2I2FAY3"/>
<keyword evidence="1" id="KW-1133">Transmembrane helix</keyword>
<sequence length="109" mass="12366">MTLVSLFPLVRQEIPMTFQAGLVPKQAGKQFAGREERTKSLVGTLRQGSPAWWCPLISSCLLPVISFFFVFCHFFGFIAFFLNLIFRFYLPNFLLGLSLCVPTIVLEAQ</sequence>
<name>A0A2I2FAY3_ASPCN</name>
<dbReference type="Proteomes" id="UP000234585">
    <property type="component" value="Unassembled WGS sequence"/>
</dbReference>
<feature type="transmembrane region" description="Helical" evidence="1">
    <location>
        <begin position="56"/>
        <end position="82"/>
    </location>
</feature>
<keyword evidence="3" id="KW-1185">Reference proteome</keyword>
<feature type="transmembrane region" description="Helical" evidence="1">
    <location>
        <begin position="88"/>
        <end position="106"/>
    </location>
</feature>
<reference evidence="2 3" key="1">
    <citation type="submission" date="2017-12" db="EMBL/GenBank/DDBJ databases">
        <authorList>
            <consortium name="DOE Joint Genome Institute"/>
            <person name="Haridas S."/>
            <person name="Kjaerbolling I."/>
            <person name="Vesth T.C."/>
            <person name="Frisvad J.C."/>
            <person name="Nybo J.L."/>
            <person name="Theobald S."/>
            <person name="Kuo A."/>
            <person name="Bowyer P."/>
            <person name="Matsuda Y."/>
            <person name="Mondo S."/>
            <person name="Lyhne E.K."/>
            <person name="Kogle M.E."/>
            <person name="Clum A."/>
            <person name="Lipzen A."/>
            <person name="Salamov A."/>
            <person name="Ngan C.Y."/>
            <person name="Daum C."/>
            <person name="Chiniquy J."/>
            <person name="Barry K."/>
            <person name="LaButti K."/>
            <person name="Simmons B.A."/>
            <person name="Magnuson J.K."/>
            <person name="Mortensen U.H."/>
            <person name="Larsen T.O."/>
            <person name="Grigoriev I.V."/>
            <person name="Baker S.E."/>
            <person name="Andersen M.R."/>
            <person name="Nordberg H.P."/>
            <person name="Cantor M.N."/>
            <person name="Hua S.X."/>
        </authorList>
    </citation>
    <scope>NUCLEOTIDE SEQUENCE [LARGE SCALE GENOMIC DNA]</scope>
    <source>
        <strain evidence="2 3">CBS 102.13</strain>
    </source>
</reference>
<keyword evidence="1" id="KW-0812">Transmembrane</keyword>
<evidence type="ECO:0000256" key="1">
    <source>
        <dbReference type="SAM" id="Phobius"/>
    </source>
</evidence>